<comment type="subcellular location">
    <subcellularLocation>
        <location evidence="1">Cell membrane</location>
        <topology evidence="1">Peripheral membrane protein</topology>
        <orientation evidence="1">Cytoplasmic side</orientation>
    </subcellularLocation>
</comment>
<reference evidence="11" key="1">
    <citation type="journal article" date="2018" name="Antonie Van Leeuwenhoek">
        <title>Proteinivorax hydrogeniformans sp. nov., an anaerobic, haloalkaliphilic bacterium fermenting proteinaceous compounds with high hydrogen production.</title>
        <authorList>
            <person name="Boltyanskaya Y."/>
            <person name="Detkova E."/>
            <person name="Pimenov N."/>
            <person name="Kevbrin V."/>
        </authorList>
    </citation>
    <scope>NUCLEOTIDE SEQUENCE</scope>
    <source>
        <strain evidence="11">Z-710</strain>
    </source>
</reference>
<evidence type="ECO:0000256" key="2">
    <source>
        <dbReference type="ARBA" id="ARBA00010004"/>
    </source>
</evidence>
<name>A0AAU8HPR0_9FIRM</name>
<dbReference type="RefSeq" id="WP_353892097.1">
    <property type="nucleotide sequence ID" value="NZ_CP159485.1"/>
</dbReference>
<evidence type="ECO:0000256" key="9">
    <source>
        <dbReference type="ARBA" id="ARBA00023136"/>
    </source>
</evidence>
<sequence length="143" mass="16919">MKGFNFSLQKVLEYKETLLNEEISKIQDKLSKINKTQQDIESVGLRKTQVVKATNEKCSQGITVENFSCHSKYFSFLHDTEKRLYTIQSKQKEQLDNLKNIAQMRQKEKKTLEKLKEKKLKEFGYNLKKQEQNFIDDIVSARH</sequence>
<dbReference type="GO" id="GO:0015031">
    <property type="term" value="P:protein transport"/>
    <property type="evidence" value="ECO:0007669"/>
    <property type="project" value="UniProtKB-KW"/>
</dbReference>
<dbReference type="GO" id="GO:0009288">
    <property type="term" value="C:bacterial-type flagellum"/>
    <property type="evidence" value="ECO:0007669"/>
    <property type="project" value="InterPro"/>
</dbReference>
<dbReference type="Gene3D" id="1.10.287.1700">
    <property type="match status" value="1"/>
</dbReference>
<evidence type="ECO:0000256" key="3">
    <source>
        <dbReference type="ARBA" id="ARBA00020392"/>
    </source>
</evidence>
<dbReference type="NCBIfam" id="TIGR02473">
    <property type="entry name" value="flagell_FliJ"/>
    <property type="match status" value="1"/>
</dbReference>
<evidence type="ECO:0000313" key="11">
    <source>
        <dbReference type="EMBL" id="XCI27519.1"/>
    </source>
</evidence>
<reference evidence="11" key="2">
    <citation type="submission" date="2024-06" db="EMBL/GenBank/DDBJ databases">
        <authorList>
            <person name="Petrova K.O."/>
            <person name="Toshchakov S.V."/>
            <person name="Boltjanskaja Y.V."/>
            <person name="Kevbrin V.V."/>
        </authorList>
    </citation>
    <scope>NUCLEOTIDE SEQUENCE</scope>
    <source>
        <strain evidence="11">Z-710</strain>
    </source>
</reference>
<keyword evidence="4" id="KW-0813">Transport</keyword>
<accession>A0AAU8HPR0</accession>
<keyword evidence="6" id="KW-0145">Chemotaxis</keyword>
<proteinExistence type="inferred from homology"/>
<gene>
    <name evidence="11" type="primary">fliJ</name>
    <name evidence="11" type="ORF">PRVXH_001421</name>
</gene>
<evidence type="ECO:0000256" key="4">
    <source>
        <dbReference type="ARBA" id="ARBA00022448"/>
    </source>
</evidence>
<keyword evidence="7" id="KW-1005">Bacterial flagellum biogenesis</keyword>
<keyword evidence="9" id="KW-0472">Membrane</keyword>
<dbReference type="GO" id="GO:0071973">
    <property type="term" value="P:bacterial-type flagellum-dependent cell motility"/>
    <property type="evidence" value="ECO:0007669"/>
    <property type="project" value="InterPro"/>
</dbReference>
<evidence type="ECO:0000256" key="10">
    <source>
        <dbReference type="ARBA" id="ARBA00023225"/>
    </source>
</evidence>
<dbReference type="Pfam" id="PF02050">
    <property type="entry name" value="FliJ"/>
    <property type="match status" value="1"/>
</dbReference>
<dbReference type="GO" id="GO:0005886">
    <property type="term" value="C:plasma membrane"/>
    <property type="evidence" value="ECO:0007669"/>
    <property type="project" value="UniProtKB-SubCell"/>
</dbReference>
<keyword evidence="11" id="KW-0966">Cell projection</keyword>
<protein>
    <recommendedName>
        <fullName evidence="3">Flagellar FliJ protein</fullName>
    </recommendedName>
</protein>
<evidence type="ECO:0000256" key="7">
    <source>
        <dbReference type="ARBA" id="ARBA00022795"/>
    </source>
</evidence>
<dbReference type="EMBL" id="CP159485">
    <property type="protein sequence ID" value="XCI27519.1"/>
    <property type="molecule type" value="Genomic_DNA"/>
</dbReference>
<organism evidence="11">
    <name type="scientific">Proteinivorax hydrogeniformans</name>
    <dbReference type="NCBI Taxonomy" id="1826727"/>
    <lineage>
        <taxon>Bacteria</taxon>
        <taxon>Bacillati</taxon>
        <taxon>Bacillota</taxon>
        <taxon>Clostridia</taxon>
        <taxon>Eubacteriales</taxon>
        <taxon>Proteinivoracaceae</taxon>
        <taxon>Proteinivorax</taxon>
    </lineage>
</organism>
<dbReference type="InterPro" id="IPR053716">
    <property type="entry name" value="Flag_assembly_chemotaxis_eff"/>
</dbReference>
<keyword evidence="10" id="KW-1006">Bacterial flagellum protein export</keyword>
<keyword evidence="5" id="KW-1003">Cell membrane</keyword>
<evidence type="ECO:0000256" key="8">
    <source>
        <dbReference type="ARBA" id="ARBA00022927"/>
    </source>
</evidence>
<comment type="similarity">
    <text evidence="2">Belongs to the FliJ family.</text>
</comment>
<keyword evidence="11" id="KW-0282">Flagellum</keyword>
<dbReference type="AlphaFoldDB" id="A0AAU8HPR0"/>
<keyword evidence="8" id="KW-0653">Protein transport</keyword>
<dbReference type="GO" id="GO:0044781">
    <property type="term" value="P:bacterial-type flagellum organization"/>
    <property type="evidence" value="ECO:0007669"/>
    <property type="project" value="UniProtKB-KW"/>
</dbReference>
<keyword evidence="11" id="KW-0969">Cilium</keyword>
<dbReference type="GO" id="GO:0006935">
    <property type="term" value="P:chemotaxis"/>
    <property type="evidence" value="ECO:0007669"/>
    <property type="project" value="UniProtKB-KW"/>
</dbReference>
<evidence type="ECO:0000256" key="6">
    <source>
        <dbReference type="ARBA" id="ARBA00022500"/>
    </source>
</evidence>
<dbReference type="InterPro" id="IPR012823">
    <property type="entry name" value="Flagell_FliJ"/>
</dbReference>
<evidence type="ECO:0000256" key="5">
    <source>
        <dbReference type="ARBA" id="ARBA00022475"/>
    </source>
</evidence>
<evidence type="ECO:0000256" key="1">
    <source>
        <dbReference type="ARBA" id="ARBA00004413"/>
    </source>
</evidence>